<evidence type="ECO:0000259" key="3">
    <source>
        <dbReference type="Pfam" id="PF02441"/>
    </source>
</evidence>
<evidence type="ECO:0000256" key="1">
    <source>
        <dbReference type="ARBA" id="ARBA00022993"/>
    </source>
</evidence>
<dbReference type="Proteomes" id="UP000243579">
    <property type="component" value="Unassembled WGS sequence"/>
</dbReference>
<accession>A0A1V9YYZ2</accession>
<evidence type="ECO:0000313" key="5">
    <source>
        <dbReference type="Proteomes" id="UP000243579"/>
    </source>
</evidence>
<reference evidence="4 5" key="1">
    <citation type="journal article" date="2014" name="Genome Biol. Evol.">
        <title>The secreted proteins of Achlya hypogyna and Thraustotheca clavata identify the ancestral oomycete secretome and reveal gene acquisitions by horizontal gene transfer.</title>
        <authorList>
            <person name="Misner I."/>
            <person name="Blouin N."/>
            <person name="Leonard G."/>
            <person name="Richards T.A."/>
            <person name="Lane C.E."/>
        </authorList>
    </citation>
    <scope>NUCLEOTIDE SEQUENCE [LARGE SCALE GENOMIC DNA]</scope>
    <source>
        <strain evidence="4 5">ATCC 48635</strain>
    </source>
</reference>
<dbReference type="OrthoDB" id="1532798at2759"/>
<dbReference type="AlphaFoldDB" id="A0A1V9YYZ2"/>
<proteinExistence type="inferred from homology"/>
<dbReference type="GO" id="GO:0010181">
    <property type="term" value="F:FMN binding"/>
    <property type="evidence" value="ECO:0007669"/>
    <property type="project" value="TreeGrafter"/>
</dbReference>
<dbReference type="GO" id="GO:0015937">
    <property type="term" value="P:coenzyme A biosynthetic process"/>
    <property type="evidence" value="ECO:0007669"/>
    <property type="project" value="UniProtKB-KW"/>
</dbReference>
<dbReference type="Pfam" id="PF02441">
    <property type="entry name" value="Flavoprotein"/>
    <property type="match status" value="1"/>
</dbReference>
<keyword evidence="1" id="KW-0173">Coenzyme A biosynthesis</keyword>
<dbReference type="PANTHER" id="PTHR14359">
    <property type="entry name" value="HOMO-OLIGOMERIC FLAVIN CONTAINING CYS DECARBOXYLASE FAMILY"/>
    <property type="match status" value="1"/>
</dbReference>
<dbReference type="PANTHER" id="PTHR14359:SF6">
    <property type="entry name" value="PHOSPHOPANTOTHENOYLCYSTEINE DECARBOXYLASE"/>
    <property type="match status" value="1"/>
</dbReference>
<comment type="similarity">
    <text evidence="2">Belongs to the HFCD (homooligomeric flavin containing Cys decarboxylase) superfamily.</text>
</comment>
<dbReference type="InterPro" id="IPR003382">
    <property type="entry name" value="Flavoprotein"/>
</dbReference>
<feature type="domain" description="Flavoprotein" evidence="3">
    <location>
        <begin position="12"/>
        <end position="211"/>
    </location>
</feature>
<dbReference type="STRING" id="1202772.A0A1V9YYZ2"/>
<dbReference type="Gene3D" id="3.40.50.1950">
    <property type="entry name" value="Flavin prenyltransferase-like"/>
    <property type="match status" value="1"/>
</dbReference>
<dbReference type="InterPro" id="IPR036551">
    <property type="entry name" value="Flavin_trans-like"/>
</dbReference>
<dbReference type="SUPFAM" id="SSF52507">
    <property type="entry name" value="Homo-oligomeric flavin-containing Cys decarboxylases, HFCD"/>
    <property type="match status" value="1"/>
</dbReference>
<organism evidence="4 5">
    <name type="scientific">Achlya hypogyna</name>
    <name type="common">Oomycete</name>
    <name type="synonym">Protoachlya hypogyna</name>
    <dbReference type="NCBI Taxonomy" id="1202772"/>
    <lineage>
        <taxon>Eukaryota</taxon>
        <taxon>Sar</taxon>
        <taxon>Stramenopiles</taxon>
        <taxon>Oomycota</taxon>
        <taxon>Saprolegniomycetes</taxon>
        <taxon>Saprolegniales</taxon>
        <taxon>Achlyaceae</taxon>
        <taxon>Achlya</taxon>
    </lineage>
</organism>
<comment type="caution">
    <text evidence="4">The sequence shown here is derived from an EMBL/GenBank/DDBJ whole genome shotgun (WGS) entry which is preliminary data.</text>
</comment>
<evidence type="ECO:0000256" key="2">
    <source>
        <dbReference type="ARBA" id="ARBA00038350"/>
    </source>
</evidence>
<dbReference type="EMBL" id="JNBR01000582">
    <property type="protein sequence ID" value="OQR90760.1"/>
    <property type="molecule type" value="Genomic_DNA"/>
</dbReference>
<dbReference type="GO" id="GO:0071513">
    <property type="term" value="C:phosphopantothenoylcysteine decarboxylase complex"/>
    <property type="evidence" value="ECO:0007669"/>
    <property type="project" value="TreeGrafter"/>
</dbReference>
<protein>
    <submittedName>
        <fullName evidence="4">Phosphopantothenoylcysteine decarboxylase</fullName>
    </submittedName>
</protein>
<evidence type="ECO:0000313" key="4">
    <source>
        <dbReference type="EMBL" id="OQR90760.1"/>
    </source>
</evidence>
<name>A0A1V9YYZ2_ACHHY</name>
<gene>
    <name evidence="4" type="ORF">ACHHYP_05261</name>
</gene>
<dbReference type="GO" id="GO:0004633">
    <property type="term" value="F:phosphopantothenoylcysteine decarboxylase activity"/>
    <property type="evidence" value="ECO:0007669"/>
    <property type="project" value="TreeGrafter"/>
</dbReference>
<sequence>MEEHLAEKQRPRVLVAASGSVATVKIPEIVVKLAEHAEVQLVLTKAAAFFLEKAASYNPSMFAAYEALNITIHRDEDEWSSWNAIGDPILHIQLRDWADVFVVAPLSANSMAKLANGLSDNLLTCVARAWSSAKPLLVAPAMNTQMWLHPCTDKHLRVLEGEYVYRIIRPVSKMLACGETGARTSCWLRITTFVGYGALAHVDDIVACVLAAV</sequence>
<keyword evidence="5" id="KW-1185">Reference proteome</keyword>